<accession>A0A9D7XRT6</accession>
<dbReference type="InterPro" id="IPR038476">
    <property type="entry name" value="UvrC_RNase_H_dom_sf"/>
</dbReference>
<evidence type="ECO:0000256" key="5">
    <source>
        <dbReference type="ARBA" id="ARBA00023204"/>
    </source>
</evidence>
<keyword evidence="6 7" id="KW-0742">SOS response</keyword>
<evidence type="ECO:0000256" key="3">
    <source>
        <dbReference type="ARBA" id="ARBA00022769"/>
    </source>
</evidence>
<feature type="domain" description="GIY-YIG" evidence="9">
    <location>
        <begin position="15"/>
        <end position="94"/>
    </location>
</feature>
<dbReference type="InterPro" id="IPR003583">
    <property type="entry name" value="Hlx-hairpin-Hlx_DNA-bd_motif"/>
</dbReference>
<dbReference type="GO" id="GO:0005737">
    <property type="term" value="C:cytoplasm"/>
    <property type="evidence" value="ECO:0007669"/>
    <property type="project" value="UniProtKB-SubCell"/>
</dbReference>
<dbReference type="PANTHER" id="PTHR30562">
    <property type="entry name" value="UVRC/OXIDOREDUCTASE"/>
    <property type="match status" value="1"/>
</dbReference>
<dbReference type="FunFam" id="3.40.1440.10:FF:000001">
    <property type="entry name" value="UvrABC system protein C"/>
    <property type="match status" value="1"/>
</dbReference>
<organism evidence="11 12">
    <name type="scientific">Candidatus Opimibacter skivensis</name>
    <dbReference type="NCBI Taxonomy" id="2982028"/>
    <lineage>
        <taxon>Bacteria</taxon>
        <taxon>Pseudomonadati</taxon>
        <taxon>Bacteroidota</taxon>
        <taxon>Saprospiria</taxon>
        <taxon>Saprospirales</taxon>
        <taxon>Saprospiraceae</taxon>
        <taxon>Candidatus Opimibacter</taxon>
    </lineage>
</organism>
<dbReference type="Pfam" id="PF08459">
    <property type="entry name" value="UvrC_RNaseH_dom"/>
    <property type="match status" value="1"/>
</dbReference>
<comment type="similarity">
    <text evidence="7">Belongs to the UvrC family.</text>
</comment>
<dbReference type="SUPFAM" id="SSF47781">
    <property type="entry name" value="RuvA domain 2-like"/>
    <property type="match status" value="1"/>
</dbReference>
<feature type="domain" description="UvrC family homology region profile" evidence="10">
    <location>
        <begin position="273"/>
        <end position="478"/>
    </location>
</feature>
<keyword evidence="3 7" id="KW-0228">DNA excision</keyword>
<comment type="subunit">
    <text evidence="7">Interacts with UvrB in an incision complex.</text>
</comment>
<dbReference type="PANTHER" id="PTHR30562:SF1">
    <property type="entry name" value="UVRABC SYSTEM PROTEIN C"/>
    <property type="match status" value="1"/>
</dbReference>
<dbReference type="PROSITE" id="PS50165">
    <property type="entry name" value="UVRC"/>
    <property type="match status" value="1"/>
</dbReference>
<name>A0A9D7XRT6_9BACT</name>
<dbReference type="PROSITE" id="PS50151">
    <property type="entry name" value="UVR"/>
    <property type="match status" value="1"/>
</dbReference>
<evidence type="ECO:0000313" key="11">
    <source>
        <dbReference type="EMBL" id="MBK9981688.1"/>
    </source>
</evidence>
<proteinExistence type="inferred from homology"/>
<dbReference type="EMBL" id="JADKGY010000001">
    <property type="protein sequence ID" value="MBK9981688.1"/>
    <property type="molecule type" value="Genomic_DNA"/>
</dbReference>
<evidence type="ECO:0000256" key="7">
    <source>
        <dbReference type="HAMAP-Rule" id="MF_00203"/>
    </source>
</evidence>
<dbReference type="InterPro" id="IPR047296">
    <property type="entry name" value="GIY-YIG_UvrC_Cho"/>
</dbReference>
<protein>
    <recommendedName>
        <fullName evidence="7">UvrABC system protein C</fullName>
        <shortName evidence="7">Protein UvrC</shortName>
    </recommendedName>
    <alternativeName>
        <fullName evidence="7">Excinuclease ABC subunit C</fullName>
    </alternativeName>
</protein>
<evidence type="ECO:0000259" key="8">
    <source>
        <dbReference type="PROSITE" id="PS50151"/>
    </source>
</evidence>
<dbReference type="PROSITE" id="PS50164">
    <property type="entry name" value="GIY_YIG"/>
    <property type="match status" value="1"/>
</dbReference>
<dbReference type="Gene3D" id="1.10.150.20">
    <property type="entry name" value="5' to 3' exonuclease, C-terminal subdomain"/>
    <property type="match status" value="1"/>
</dbReference>
<keyword evidence="5 7" id="KW-0234">DNA repair</keyword>
<evidence type="ECO:0000259" key="9">
    <source>
        <dbReference type="PROSITE" id="PS50164"/>
    </source>
</evidence>
<dbReference type="Proteomes" id="UP000808337">
    <property type="component" value="Unassembled WGS sequence"/>
</dbReference>
<dbReference type="Gene3D" id="3.40.1440.10">
    <property type="entry name" value="GIY-YIG endonuclease"/>
    <property type="match status" value="1"/>
</dbReference>
<keyword evidence="4 7" id="KW-0267">Excision nuclease</keyword>
<dbReference type="GO" id="GO:0003677">
    <property type="term" value="F:DNA binding"/>
    <property type="evidence" value="ECO:0007669"/>
    <property type="project" value="UniProtKB-UniRule"/>
</dbReference>
<dbReference type="SUPFAM" id="SSF46600">
    <property type="entry name" value="C-terminal UvrC-binding domain of UvrB"/>
    <property type="match status" value="1"/>
</dbReference>
<gene>
    <name evidence="7" type="primary">uvrC</name>
    <name evidence="11" type="ORF">IPP15_04570</name>
</gene>
<comment type="caution">
    <text evidence="11">The sequence shown here is derived from an EMBL/GenBank/DDBJ whole genome shotgun (WGS) entry which is preliminary data.</text>
</comment>
<dbReference type="NCBIfam" id="TIGR00194">
    <property type="entry name" value="uvrC"/>
    <property type="match status" value="1"/>
</dbReference>
<dbReference type="InterPro" id="IPR010994">
    <property type="entry name" value="RuvA_2-like"/>
</dbReference>
<dbReference type="InterPro" id="IPR001943">
    <property type="entry name" value="UVR_dom"/>
</dbReference>
<dbReference type="InterPro" id="IPR001162">
    <property type="entry name" value="UvrC_RNase_H_dom"/>
</dbReference>
<sequence length="608" mass="70303">MTDEDFKEISGSLPKEPGVYRFLNHEGKVIYVGKAKSLRSRLSSYFGEKKQQYFKTITMLKNAHHIEYTIVESEQDALLLENTLIKQIQPRYNVLLKDDKSYSFICIKNERFPRVFLTRRVIRDGSTYFGPYTSKARVKEILEIVKKLFPLRTCVLNLSPQPIAAGKYKVCLEYHIKNCLGPCEGLESEESYNMRIEQIRNILKGHFREVIAHLKSQMEKFATEMEFEKAQQIKEKLTLFEDYQARSTVVSQFERDLDVFSIATDETHAYVNYLKVVQGAIINSYTQELQKNLDEDEEQLLSFTIDRLREKFNSITEEIVIPMKVTLVEQGITQTVPQRGEKKELLDLSLKNVRYFLLQKQKEKMNNTKQTPSERILGKLQQDLRMKEVPMHIECFDNSNFQGTSPVASCVVFKNARPAKRDYRHFHVKTVEGPDDFASMREIVERRYKRMLEENQALPNLVVIDGGKGQLSAAMEAISLLGIRDKMTVIGIAKKLEEIYFPGDSIPLYIDKKSESLRLIQQIRNEAHRFAITFHRNTRSKNFTNSELTAIKGIGEKTAEKLLKYFGSVKKLKVASEEEIIKVVGQAAAKKIVFEKVPIEKPEMDLDS</sequence>
<evidence type="ECO:0000256" key="2">
    <source>
        <dbReference type="ARBA" id="ARBA00022763"/>
    </source>
</evidence>
<dbReference type="Pfam" id="PF01541">
    <property type="entry name" value="GIY-YIG"/>
    <property type="match status" value="1"/>
</dbReference>
<evidence type="ECO:0000313" key="12">
    <source>
        <dbReference type="Proteomes" id="UP000808337"/>
    </source>
</evidence>
<evidence type="ECO:0000256" key="4">
    <source>
        <dbReference type="ARBA" id="ARBA00022881"/>
    </source>
</evidence>
<dbReference type="GO" id="GO:0009432">
    <property type="term" value="P:SOS response"/>
    <property type="evidence" value="ECO:0007669"/>
    <property type="project" value="UniProtKB-UniRule"/>
</dbReference>
<dbReference type="SUPFAM" id="SSF82771">
    <property type="entry name" value="GIY-YIG endonuclease"/>
    <property type="match status" value="1"/>
</dbReference>
<evidence type="ECO:0000256" key="6">
    <source>
        <dbReference type="ARBA" id="ARBA00023236"/>
    </source>
</evidence>
<reference evidence="11 12" key="1">
    <citation type="submission" date="2020-10" db="EMBL/GenBank/DDBJ databases">
        <title>Connecting structure to function with the recovery of over 1000 high-quality activated sludge metagenome-assembled genomes encoding full-length rRNA genes using long-read sequencing.</title>
        <authorList>
            <person name="Singleton C.M."/>
            <person name="Petriglieri F."/>
            <person name="Kristensen J.M."/>
            <person name="Kirkegaard R.H."/>
            <person name="Michaelsen T.Y."/>
            <person name="Andersen M.H."/>
            <person name="Karst S.M."/>
            <person name="Dueholm M.S."/>
            <person name="Nielsen P.H."/>
            <person name="Albertsen M."/>
        </authorList>
    </citation>
    <scope>NUCLEOTIDE SEQUENCE [LARGE SCALE GENOMIC DNA]</scope>
    <source>
        <strain evidence="11">Ribe_18-Q3-R11-54_MAXAC.273</strain>
    </source>
</reference>
<dbReference type="AlphaFoldDB" id="A0A9D7XRT6"/>
<feature type="domain" description="UVR" evidence="8">
    <location>
        <begin position="208"/>
        <end position="243"/>
    </location>
</feature>
<evidence type="ECO:0000259" key="10">
    <source>
        <dbReference type="PROSITE" id="PS50165"/>
    </source>
</evidence>
<comment type="subcellular location">
    <subcellularLocation>
        <location evidence="7">Cytoplasm</location>
    </subcellularLocation>
</comment>
<keyword evidence="2 7" id="KW-0227">DNA damage</keyword>
<dbReference type="InterPro" id="IPR050066">
    <property type="entry name" value="UvrABC_protein_C"/>
</dbReference>
<comment type="function">
    <text evidence="7">The UvrABC repair system catalyzes the recognition and processing of DNA lesions. UvrC both incises the 5' and 3' sides of the lesion. The N-terminal half is responsible for the 3' incision and the C-terminal half is responsible for the 5' incision.</text>
</comment>
<dbReference type="GO" id="GO:0006289">
    <property type="term" value="P:nucleotide-excision repair"/>
    <property type="evidence" value="ECO:0007669"/>
    <property type="project" value="UniProtKB-UniRule"/>
</dbReference>
<dbReference type="Pfam" id="PF22920">
    <property type="entry name" value="UvrC_RNaseH"/>
    <property type="match status" value="1"/>
</dbReference>
<dbReference type="GO" id="GO:0009380">
    <property type="term" value="C:excinuclease repair complex"/>
    <property type="evidence" value="ECO:0007669"/>
    <property type="project" value="InterPro"/>
</dbReference>
<dbReference type="SMART" id="SM00278">
    <property type="entry name" value="HhH1"/>
    <property type="match status" value="1"/>
</dbReference>
<dbReference type="Gene3D" id="3.30.420.340">
    <property type="entry name" value="UvrC, RNAse H endonuclease domain"/>
    <property type="match status" value="1"/>
</dbReference>
<dbReference type="Pfam" id="PF14520">
    <property type="entry name" value="HHH_5"/>
    <property type="match status" value="1"/>
</dbReference>
<dbReference type="InterPro" id="IPR035901">
    <property type="entry name" value="GIY-YIG_endonuc_sf"/>
</dbReference>
<dbReference type="GO" id="GO:0009381">
    <property type="term" value="F:excinuclease ABC activity"/>
    <property type="evidence" value="ECO:0007669"/>
    <property type="project" value="UniProtKB-UniRule"/>
</dbReference>
<dbReference type="CDD" id="cd10434">
    <property type="entry name" value="GIY-YIG_UvrC_Cho"/>
    <property type="match status" value="1"/>
</dbReference>
<dbReference type="InterPro" id="IPR036876">
    <property type="entry name" value="UVR_dom_sf"/>
</dbReference>
<keyword evidence="1 7" id="KW-0963">Cytoplasm</keyword>
<dbReference type="InterPro" id="IPR000305">
    <property type="entry name" value="GIY-YIG_endonuc"/>
</dbReference>
<evidence type="ECO:0000256" key="1">
    <source>
        <dbReference type="ARBA" id="ARBA00022490"/>
    </source>
</evidence>
<dbReference type="SMART" id="SM00465">
    <property type="entry name" value="GIYc"/>
    <property type="match status" value="1"/>
</dbReference>
<dbReference type="HAMAP" id="MF_00203">
    <property type="entry name" value="UvrC"/>
    <property type="match status" value="1"/>
</dbReference>
<dbReference type="InterPro" id="IPR004791">
    <property type="entry name" value="UvrC"/>
</dbReference>